<dbReference type="Proteomes" id="UP000299102">
    <property type="component" value="Unassembled WGS sequence"/>
</dbReference>
<evidence type="ECO:0000313" key="2">
    <source>
        <dbReference type="Proteomes" id="UP000299102"/>
    </source>
</evidence>
<proteinExistence type="predicted"/>
<protein>
    <submittedName>
        <fullName evidence="1">Uncharacterized protein</fullName>
    </submittedName>
</protein>
<accession>A0A4C1WFU1</accession>
<sequence>MKDGSHVDFKLYRNKSGDFALRALPSNRKVRGRARRRTDQRHTLYTPVPRAREASTAGLVGASAATGLGWLRPSRGYPRSAVKTLWDGYGSTRIIKI</sequence>
<comment type="caution">
    <text evidence="1">The sequence shown here is derived from an EMBL/GenBank/DDBJ whole genome shotgun (WGS) entry which is preliminary data.</text>
</comment>
<keyword evidence="2" id="KW-1185">Reference proteome</keyword>
<dbReference type="EMBL" id="BGZK01000555">
    <property type="protein sequence ID" value="GBP49953.1"/>
    <property type="molecule type" value="Genomic_DNA"/>
</dbReference>
<reference evidence="1 2" key="1">
    <citation type="journal article" date="2019" name="Commun. Biol.">
        <title>The bagworm genome reveals a unique fibroin gene that provides high tensile strength.</title>
        <authorList>
            <person name="Kono N."/>
            <person name="Nakamura H."/>
            <person name="Ohtoshi R."/>
            <person name="Tomita M."/>
            <person name="Numata K."/>
            <person name="Arakawa K."/>
        </authorList>
    </citation>
    <scope>NUCLEOTIDE SEQUENCE [LARGE SCALE GENOMIC DNA]</scope>
</reference>
<evidence type="ECO:0000313" key="1">
    <source>
        <dbReference type="EMBL" id="GBP49953.1"/>
    </source>
</evidence>
<dbReference type="AlphaFoldDB" id="A0A4C1WFU1"/>
<organism evidence="1 2">
    <name type="scientific">Eumeta variegata</name>
    <name type="common">Bagworm moth</name>
    <name type="synonym">Eumeta japonica</name>
    <dbReference type="NCBI Taxonomy" id="151549"/>
    <lineage>
        <taxon>Eukaryota</taxon>
        <taxon>Metazoa</taxon>
        <taxon>Ecdysozoa</taxon>
        <taxon>Arthropoda</taxon>
        <taxon>Hexapoda</taxon>
        <taxon>Insecta</taxon>
        <taxon>Pterygota</taxon>
        <taxon>Neoptera</taxon>
        <taxon>Endopterygota</taxon>
        <taxon>Lepidoptera</taxon>
        <taxon>Glossata</taxon>
        <taxon>Ditrysia</taxon>
        <taxon>Tineoidea</taxon>
        <taxon>Psychidae</taxon>
        <taxon>Oiketicinae</taxon>
        <taxon>Eumeta</taxon>
    </lineage>
</organism>
<gene>
    <name evidence="1" type="ORF">EVAR_37037_1</name>
</gene>
<name>A0A4C1WFU1_EUMVA</name>